<feature type="domain" description="AB hydrolase-1" evidence="1">
    <location>
        <begin position="18"/>
        <end position="131"/>
    </location>
</feature>
<dbReference type="PANTHER" id="PTHR46331:SF2">
    <property type="entry name" value="VALACYCLOVIR HYDROLASE"/>
    <property type="match status" value="1"/>
</dbReference>
<accession>A0A7R9Q1K8</accession>
<dbReference type="Gene3D" id="3.40.50.1820">
    <property type="entry name" value="alpha/beta hydrolase"/>
    <property type="match status" value="1"/>
</dbReference>
<keyword evidence="3" id="KW-1185">Reference proteome</keyword>
<dbReference type="EMBL" id="CAJPIZ010006078">
    <property type="protein sequence ID" value="CAG2109202.1"/>
    <property type="molecule type" value="Genomic_DNA"/>
</dbReference>
<dbReference type="SUPFAM" id="SSF53474">
    <property type="entry name" value="alpha/beta-Hydrolases"/>
    <property type="match status" value="1"/>
</dbReference>
<dbReference type="OrthoDB" id="19657at2759"/>
<dbReference type="InterPro" id="IPR029058">
    <property type="entry name" value="AB_hydrolase_fold"/>
</dbReference>
<protein>
    <recommendedName>
        <fullName evidence="1">AB hydrolase-1 domain-containing protein</fullName>
    </recommendedName>
</protein>
<sequence>EVNGWTVWYERFGSGPKPVLLLSGAIGTGRTDFMPQLEGEYALDFEKFTIIAVEAPGWGRSRPPVRKYGINTYNNDAQCFHAVMGCLGYERYSIIGWSDGAKVALLMAVQYSQCVESMVLTAISTYVSDSCLKFFKSAQNIECWGEEKVNAYLKCYETKTEIQNLWNRFVRFAEFYNQYFPEDMYKNRYHLIQFPVLVLHGQRVSHFT</sequence>
<dbReference type="EMBL" id="OC860653">
    <property type="protein sequence ID" value="CAD7628772.1"/>
    <property type="molecule type" value="Genomic_DNA"/>
</dbReference>
<evidence type="ECO:0000259" key="1">
    <source>
        <dbReference type="Pfam" id="PF00561"/>
    </source>
</evidence>
<feature type="non-terminal residue" evidence="2">
    <location>
        <position position="1"/>
    </location>
</feature>
<dbReference type="Proteomes" id="UP000759131">
    <property type="component" value="Unassembled WGS sequence"/>
</dbReference>
<evidence type="ECO:0000313" key="3">
    <source>
        <dbReference type="Proteomes" id="UP000759131"/>
    </source>
</evidence>
<dbReference type="PANTHER" id="PTHR46331">
    <property type="entry name" value="VALACYCLOVIR HYDROLASE"/>
    <property type="match status" value="1"/>
</dbReference>
<dbReference type="GO" id="GO:0017171">
    <property type="term" value="F:serine hydrolase activity"/>
    <property type="evidence" value="ECO:0007669"/>
    <property type="project" value="TreeGrafter"/>
</dbReference>
<dbReference type="InterPro" id="IPR000073">
    <property type="entry name" value="AB_hydrolase_1"/>
</dbReference>
<gene>
    <name evidence="2" type="ORF">OSB1V03_LOCUS9193</name>
</gene>
<proteinExistence type="predicted"/>
<name>A0A7R9Q1K8_9ACAR</name>
<organism evidence="2">
    <name type="scientific">Medioppia subpectinata</name>
    <dbReference type="NCBI Taxonomy" id="1979941"/>
    <lineage>
        <taxon>Eukaryota</taxon>
        <taxon>Metazoa</taxon>
        <taxon>Ecdysozoa</taxon>
        <taxon>Arthropoda</taxon>
        <taxon>Chelicerata</taxon>
        <taxon>Arachnida</taxon>
        <taxon>Acari</taxon>
        <taxon>Acariformes</taxon>
        <taxon>Sarcoptiformes</taxon>
        <taxon>Oribatida</taxon>
        <taxon>Brachypylina</taxon>
        <taxon>Oppioidea</taxon>
        <taxon>Oppiidae</taxon>
        <taxon>Medioppia</taxon>
    </lineage>
</organism>
<evidence type="ECO:0000313" key="2">
    <source>
        <dbReference type="EMBL" id="CAD7628772.1"/>
    </source>
</evidence>
<reference evidence="2" key="1">
    <citation type="submission" date="2020-11" db="EMBL/GenBank/DDBJ databases">
        <authorList>
            <person name="Tran Van P."/>
        </authorList>
    </citation>
    <scope>NUCLEOTIDE SEQUENCE</scope>
</reference>
<dbReference type="AlphaFoldDB" id="A0A7R9Q1K8"/>
<dbReference type="Pfam" id="PF00561">
    <property type="entry name" value="Abhydrolase_1"/>
    <property type="match status" value="1"/>
</dbReference>